<evidence type="ECO:0000313" key="2">
    <source>
        <dbReference type="Proteomes" id="UP000000226"/>
    </source>
</evidence>
<accession>A0ACC3P1Y8</accession>
<proteinExistence type="predicted"/>
<keyword evidence="2" id="KW-1185">Reference proteome</keyword>
<reference evidence="1" key="1">
    <citation type="submission" date="2023-07" db="EMBL/GenBank/DDBJ databases">
        <title>WGS assembly of Phaseolus vulgaris.</title>
        <authorList>
            <person name="Schmutz J."/>
            <person name="Mcclean P."/>
            <person name="Shu S."/>
            <person name="Cregan P."/>
            <person name="Rokhsar D."/>
            <person name="Jackson S."/>
        </authorList>
    </citation>
    <scope>NUCLEOTIDE SEQUENCE</scope>
</reference>
<comment type="caution">
    <text evidence="1">The sequence shown here is derived from an EMBL/GenBank/DDBJ whole genome shotgun (WGS) entry which is preliminary data.</text>
</comment>
<protein>
    <submittedName>
        <fullName evidence="1">Uncharacterized protein</fullName>
    </submittedName>
</protein>
<organism evidence="1 2">
    <name type="scientific">Phaseolus vulgaris</name>
    <name type="common">Kidney bean</name>
    <name type="synonym">French bean</name>
    <dbReference type="NCBI Taxonomy" id="3885"/>
    <lineage>
        <taxon>Eukaryota</taxon>
        <taxon>Viridiplantae</taxon>
        <taxon>Streptophyta</taxon>
        <taxon>Embryophyta</taxon>
        <taxon>Tracheophyta</taxon>
        <taxon>Spermatophyta</taxon>
        <taxon>Magnoliopsida</taxon>
        <taxon>eudicotyledons</taxon>
        <taxon>Gunneridae</taxon>
        <taxon>Pentapetalae</taxon>
        <taxon>rosids</taxon>
        <taxon>fabids</taxon>
        <taxon>Fabales</taxon>
        <taxon>Fabaceae</taxon>
        <taxon>Papilionoideae</taxon>
        <taxon>50 kb inversion clade</taxon>
        <taxon>NPAAA clade</taxon>
        <taxon>indigoferoid/millettioid clade</taxon>
        <taxon>Phaseoleae</taxon>
        <taxon>Phaseolus</taxon>
    </lineage>
</organism>
<sequence>MGKDVISSDQTAIQIQDNNPGCMWGMLKILDYHRWRVKKVFPQKRRRHVTYKRKSILYDQLEDQQDGVSEAEPLLVRQHSEKLHAADKSSPKYRQKEARTGKKFDKENSKGNKAYSRKNQDSSEYALHLEKDGKTTEASLDHKPTDSSYNFEKHSDVFEFLRVEKDLLLKFLRDMDFSGKKLHQPSQTKARLTKCGSFPLASTSQMRNISSRSLKHKQNEIYPKGEFFFAGTQESNMSVSSVKKDVSYEKPLTLVSDLGVDSAMKQKAIISSKSSQESNHRGWNQLVLHQFKAIKQKIKHALVEFRKSSYQTSAEAIHHRASPEYSIINNDEEISRTLEDGVVQEYKRSKSSNETKASDYDSNKHDARLMRRTSSLNESLDRYTQLFEKSFSKEAKWQSSKSKSLKLTHEDKIHKSAHVPKFSRSNFSMPNLETLGFIVQEALFNTNDIGTEETYDRVHRKSVSLPLKMDKSLDNFKEAEIVETDKILEKIDEVTYDQKEDMDEPAVGDGCFTQEKEEMSNMTAYLSKEVTPTLETSSEDNITSHAEGTELYTRVSTLEELETDLSDKGSVWPDSSSNRNASVVTAEDTDYPSNFKYVKKVLEYSGFLGNEHTQMRYTIDQPLKPSLFKDLDESLSHEIEPSEEETMNPYDHQLIFNLVNEVLLEIYGRSPTYFPRPFSFNPRLHPMPKGRYLLNEVWSSVNSYMTLRPELDQTLDDVVGRDLAKGRGWMILQEEEEYVGLELEEMIMDDLLDEFMFS</sequence>
<dbReference type="Proteomes" id="UP000000226">
    <property type="component" value="Unassembled WGS sequence"/>
</dbReference>
<name>A0ACC3P1Y8_PHAVU</name>
<dbReference type="EMBL" id="MU967757">
    <property type="protein sequence ID" value="KAK6646056.1"/>
    <property type="molecule type" value="Genomic_DNA"/>
</dbReference>
<gene>
    <name evidence="1" type="ORF">PHAVU_L005343</name>
</gene>
<evidence type="ECO:0000313" key="1">
    <source>
        <dbReference type="EMBL" id="KAK6646056.1"/>
    </source>
</evidence>